<dbReference type="EMBL" id="JADGMS010000016">
    <property type="protein sequence ID" value="KAF9665396.1"/>
    <property type="molecule type" value="Genomic_DNA"/>
</dbReference>
<dbReference type="OrthoDB" id="418237at2759"/>
<protein>
    <recommendedName>
        <fullName evidence="3">Reverse transcriptase Ty1/copia-type domain-containing protein</fullName>
    </recommendedName>
</protein>
<gene>
    <name evidence="1" type="ORF">SADUNF_Sadunf16G0118200</name>
</gene>
<keyword evidence="2" id="KW-1185">Reference proteome</keyword>
<dbReference type="AlphaFoldDB" id="A0A835J9Q5"/>
<evidence type="ECO:0008006" key="3">
    <source>
        <dbReference type="Google" id="ProtNLM"/>
    </source>
</evidence>
<sequence>MASTCHLTSIGGSPFEDVHLYRSVVGSLQYMSFTWPNLALSVHKVIKYMHKPLENHWMAMKRILCYLKHSISTGLYITSCSDFIFKKELTIQFISSSDRLADALTKHLLPVKFKQVLINLNVRELPSRLSTDLRDEDQEDDPP</sequence>
<accession>A0A835J9Q5</accession>
<dbReference type="PANTHER" id="PTHR11439:SF467">
    <property type="entry name" value="INTEGRASE CATALYTIC DOMAIN-CONTAINING PROTEIN"/>
    <property type="match status" value="1"/>
</dbReference>
<evidence type="ECO:0000313" key="1">
    <source>
        <dbReference type="EMBL" id="KAF9665396.1"/>
    </source>
</evidence>
<dbReference type="Proteomes" id="UP000657918">
    <property type="component" value="Chromosome 16"/>
</dbReference>
<evidence type="ECO:0000313" key="2">
    <source>
        <dbReference type="Proteomes" id="UP000657918"/>
    </source>
</evidence>
<proteinExistence type="predicted"/>
<dbReference type="PANTHER" id="PTHR11439">
    <property type="entry name" value="GAG-POL-RELATED RETROTRANSPOSON"/>
    <property type="match status" value="1"/>
</dbReference>
<comment type="caution">
    <text evidence="1">The sequence shown here is derived from an EMBL/GenBank/DDBJ whole genome shotgun (WGS) entry which is preliminary data.</text>
</comment>
<reference evidence="1 2" key="1">
    <citation type="submission" date="2020-10" db="EMBL/GenBank/DDBJ databases">
        <title>Plant Genome Project.</title>
        <authorList>
            <person name="Zhang R.-G."/>
        </authorList>
    </citation>
    <scope>NUCLEOTIDE SEQUENCE [LARGE SCALE GENOMIC DNA]</scope>
    <source>
        <strain evidence="1">FAFU-HL-1</strain>
        <tissue evidence="1">Leaf</tissue>
    </source>
</reference>
<name>A0A835J9Q5_9ROSI</name>
<organism evidence="1 2">
    <name type="scientific">Salix dunnii</name>
    <dbReference type="NCBI Taxonomy" id="1413687"/>
    <lineage>
        <taxon>Eukaryota</taxon>
        <taxon>Viridiplantae</taxon>
        <taxon>Streptophyta</taxon>
        <taxon>Embryophyta</taxon>
        <taxon>Tracheophyta</taxon>
        <taxon>Spermatophyta</taxon>
        <taxon>Magnoliopsida</taxon>
        <taxon>eudicotyledons</taxon>
        <taxon>Gunneridae</taxon>
        <taxon>Pentapetalae</taxon>
        <taxon>rosids</taxon>
        <taxon>fabids</taxon>
        <taxon>Malpighiales</taxon>
        <taxon>Salicaceae</taxon>
        <taxon>Saliceae</taxon>
        <taxon>Salix</taxon>
    </lineage>
</organism>